<reference evidence="1" key="2">
    <citation type="journal article" date="2021" name="PeerJ">
        <title>Extensive microbial diversity within the chicken gut microbiome revealed by metagenomics and culture.</title>
        <authorList>
            <person name="Gilroy R."/>
            <person name="Ravi A."/>
            <person name="Getino M."/>
            <person name="Pursley I."/>
            <person name="Horton D.L."/>
            <person name="Alikhan N.F."/>
            <person name="Baker D."/>
            <person name="Gharbi K."/>
            <person name="Hall N."/>
            <person name="Watson M."/>
            <person name="Adriaenssens E.M."/>
            <person name="Foster-Nyarko E."/>
            <person name="Jarju S."/>
            <person name="Secka A."/>
            <person name="Antonio M."/>
            <person name="Oren A."/>
            <person name="Chaudhuri R.R."/>
            <person name="La Ragione R."/>
            <person name="Hildebrand F."/>
            <person name="Pallen M.J."/>
        </authorList>
    </citation>
    <scope>NUCLEOTIDE SEQUENCE</scope>
    <source>
        <strain evidence="1">14700</strain>
    </source>
</reference>
<name>A0A9D9ICF6_9SPIO</name>
<gene>
    <name evidence="1" type="ORF">IAA72_09865</name>
</gene>
<dbReference type="InterPro" id="IPR025506">
    <property type="entry name" value="Abi_alpha"/>
</dbReference>
<evidence type="ECO:0000313" key="2">
    <source>
        <dbReference type="Proteomes" id="UP000810292"/>
    </source>
</evidence>
<sequence length="252" mass="28873">MKEEDKESLPKMIYQDGIQPTVKTIGNFVAQAVDAALSKPKLWVTKKQFNFERTRKLLVEKLQNVDPETIVPPENYIAVPALMQISYCFDSDELREMYANLLASSMQIDKKWEVHPAFVDIIKQLTPDEAKLLKAIPFSTYSFNPIINILDKFPDDKGYTTIYASYTDIADGICESPQKIGAYLDNLDRLKLIELDMNTFITDEAPYDKLKQTDFVQNITKKPLRTNHVYDFAKGCFKLTAFGSDFIKVCIK</sequence>
<organism evidence="1 2">
    <name type="scientific">Candidatus Ornithospirochaeta stercoravium</name>
    <dbReference type="NCBI Taxonomy" id="2840897"/>
    <lineage>
        <taxon>Bacteria</taxon>
        <taxon>Pseudomonadati</taxon>
        <taxon>Spirochaetota</taxon>
        <taxon>Spirochaetia</taxon>
        <taxon>Spirochaetales</taxon>
        <taxon>Spirochaetaceae</taxon>
        <taxon>Spirochaetaceae incertae sedis</taxon>
        <taxon>Candidatus Ornithospirochaeta</taxon>
    </lineage>
</organism>
<comment type="caution">
    <text evidence="1">The sequence shown here is derived from an EMBL/GenBank/DDBJ whole genome shotgun (WGS) entry which is preliminary data.</text>
</comment>
<dbReference type="AlphaFoldDB" id="A0A9D9ICF6"/>
<accession>A0A9D9ICF6</accession>
<dbReference type="EMBL" id="JADIMF010000158">
    <property type="protein sequence ID" value="MBO8470069.1"/>
    <property type="molecule type" value="Genomic_DNA"/>
</dbReference>
<proteinExistence type="predicted"/>
<evidence type="ECO:0000313" key="1">
    <source>
        <dbReference type="EMBL" id="MBO8470069.1"/>
    </source>
</evidence>
<dbReference type="Gene3D" id="3.30.110.190">
    <property type="match status" value="1"/>
</dbReference>
<protein>
    <submittedName>
        <fullName evidence="1">DUF4393 domain-containing protein</fullName>
    </submittedName>
</protein>
<reference evidence="1" key="1">
    <citation type="submission" date="2020-10" db="EMBL/GenBank/DDBJ databases">
        <authorList>
            <person name="Gilroy R."/>
        </authorList>
    </citation>
    <scope>NUCLEOTIDE SEQUENCE</scope>
    <source>
        <strain evidence="1">14700</strain>
    </source>
</reference>
<dbReference type="Pfam" id="PF14337">
    <property type="entry name" value="Abi_alpha"/>
    <property type="match status" value="1"/>
</dbReference>
<dbReference type="Proteomes" id="UP000810292">
    <property type="component" value="Unassembled WGS sequence"/>
</dbReference>